<dbReference type="AlphaFoldDB" id="A0AAW1EWA1"/>
<reference evidence="1 2" key="1">
    <citation type="journal article" date="2024" name="Genome Biol. Evol.">
        <title>Chromosome-level genome assembly of the viviparous eelpout Zoarces viviparus.</title>
        <authorList>
            <person name="Fuhrmann N."/>
            <person name="Brasseur M.V."/>
            <person name="Bakowski C.E."/>
            <person name="Podsiadlowski L."/>
            <person name="Prost S."/>
            <person name="Krehenwinkel H."/>
            <person name="Mayer C."/>
        </authorList>
    </citation>
    <scope>NUCLEOTIDE SEQUENCE [LARGE SCALE GENOMIC DNA]</scope>
    <source>
        <strain evidence="1">NO-MEL_2022_Ind0_liver</strain>
    </source>
</reference>
<gene>
    <name evidence="1" type="ORF">VZT92_015291</name>
</gene>
<dbReference type="EMBL" id="JBCEZU010000123">
    <property type="protein sequence ID" value="KAK9526602.1"/>
    <property type="molecule type" value="Genomic_DNA"/>
</dbReference>
<comment type="caution">
    <text evidence="1">The sequence shown here is derived from an EMBL/GenBank/DDBJ whole genome shotgun (WGS) entry which is preliminary data.</text>
</comment>
<sequence>MIFLCTPWIQNTSVQVVFPQRAEVLDQNKGCAVHRFSIVALAVDISSVPVLHNRPSAGSPQCEGFVAVSSNHPAPHIPRHHRCLQEHTMFFLDRDS</sequence>
<accession>A0AAW1EWA1</accession>
<name>A0AAW1EWA1_ZOAVI</name>
<organism evidence="1 2">
    <name type="scientific">Zoarces viviparus</name>
    <name type="common">Viviparous eelpout</name>
    <name type="synonym">Blennius viviparus</name>
    <dbReference type="NCBI Taxonomy" id="48416"/>
    <lineage>
        <taxon>Eukaryota</taxon>
        <taxon>Metazoa</taxon>
        <taxon>Chordata</taxon>
        <taxon>Craniata</taxon>
        <taxon>Vertebrata</taxon>
        <taxon>Euteleostomi</taxon>
        <taxon>Actinopterygii</taxon>
        <taxon>Neopterygii</taxon>
        <taxon>Teleostei</taxon>
        <taxon>Neoteleostei</taxon>
        <taxon>Acanthomorphata</taxon>
        <taxon>Eupercaria</taxon>
        <taxon>Perciformes</taxon>
        <taxon>Cottioidei</taxon>
        <taxon>Zoarcales</taxon>
        <taxon>Zoarcidae</taxon>
        <taxon>Zoarcinae</taxon>
        <taxon>Zoarces</taxon>
    </lineage>
</organism>
<dbReference type="Proteomes" id="UP001488805">
    <property type="component" value="Unassembled WGS sequence"/>
</dbReference>
<evidence type="ECO:0000313" key="1">
    <source>
        <dbReference type="EMBL" id="KAK9526602.1"/>
    </source>
</evidence>
<keyword evidence="2" id="KW-1185">Reference proteome</keyword>
<evidence type="ECO:0000313" key="2">
    <source>
        <dbReference type="Proteomes" id="UP001488805"/>
    </source>
</evidence>
<proteinExistence type="predicted"/>
<protein>
    <submittedName>
        <fullName evidence="1">Uncharacterized protein</fullName>
    </submittedName>
</protein>